<reference evidence="8" key="2">
    <citation type="submission" date="2017-02" db="UniProtKB">
        <authorList>
            <consortium name="WormBaseParasite"/>
        </authorList>
    </citation>
    <scope>IDENTIFICATION</scope>
</reference>
<dbReference type="Proteomes" id="UP000035642">
    <property type="component" value="Unassembled WGS sequence"/>
</dbReference>
<organism evidence="7 8">
    <name type="scientific">Angiostrongylus cantonensis</name>
    <name type="common">Rat lungworm</name>
    <dbReference type="NCBI Taxonomy" id="6313"/>
    <lineage>
        <taxon>Eukaryota</taxon>
        <taxon>Metazoa</taxon>
        <taxon>Ecdysozoa</taxon>
        <taxon>Nematoda</taxon>
        <taxon>Chromadorea</taxon>
        <taxon>Rhabditida</taxon>
        <taxon>Rhabditina</taxon>
        <taxon>Rhabditomorpha</taxon>
        <taxon>Strongyloidea</taxon>
        <taxon>Metastrongylidae</taxon>
        <taxon>Angiostrongylus</taxon>
    </lineage>
</organism>
<reference evidence="7" key="1">
    <citation type="submission" date="2012-09" db="EMBL/GenBank/DDBJ databases">
        <authorList>
            <person name="Martin A.A."/>
        </authorList>
    </citation>
    <scope>NUCLEOTIDE SEQUENCE</scope>
</reference>
<comment type="similarity">
    <text evidence="2">Belongs to the FARP (FMRFamide related peptide) family.</text>
</comment>
<evidence type="ECO:0000313" key="8">
    <source>
        <dbReference type="WBParaSite" id="ACAC_0001086001-mRNA-1"/>
    </source>
</evidence>
<dbReference type="Pfam" id="PF01581">
    <property type="entry name" value="FARP"/>
    <property type="match status" value="2"/>
</dbReference>
<evidence type="ECO:0000256" key="6">
    <source>
        <dbReference type="ARBA" id="ARBA00023320"/>
    </source>
</evidence>
<dbReference type="InterPro" id="IPR002544">
    <property type="entry name" value="FMRFamid-related_peptide-like"/>
</dbReference>
<dbReference type="AlphaFoldDB" id="A0A0K0DHZ1"/>
<keyword evidence="3" id="KW-0964">Secreted</keyword>
<keyword evidence="5" id="KW-0027">Amidation</keyword>
<sequence length="41" mass="4948">LCSCLVKRHYDFVRFGRSDLKKKASYDYIRFGKRRSDVMTT</sequence>
<comment type="subcellular location">
    <subcellularLocation>
        <location evidence="1">Secreted</location>
    </subcellularLocation>
</comment>
<evidence type="ECO:0000256" key="5">
    <source>
        <dbReference type="ARBA" id="ARBA00022815"/>
    </source>
</evidence>
<keyword evidence="7" id="KW-1185">Reference proteome</keyword>
<protein>
    <submittedName>
        <fullName evidence="8">DUF3800 domain-containing protein</fullName>
    </submittedName>
</protein>
<evidence type="ECO:0000256" key="1">
    <source>
        <dbReference type="ARBA" id="ARBA00004613"/>
    </source>
</evidence>
<name>A0A0K0DHZ1_ANGCA</name>
<evidence type="ECO:0000313" key="7">
    <source>
        <dbReference type="Proteomes" id="UP000035642"/>
    </source>
</evidence>
<keyword evidence="6" id="KW-0527">Neuropeptide</keyword>
<evidence type="ECO:0000256" key="4">
    <source>
        <dbReference type="ARBA" id="ARBA00022685"/>
    </source>
</evidence>
<proteinExistence type="inferred from homology"/>
<evidence type="ECO:0000256" key="2">
    <source>
        <dbReference type="ARBA" id="ARBA00006356"/>
    </source>
</evidence>
<dbReference type="GO" id="GO:0005576">
    <property type="term" value="C:extracellular region"/>
    <property type="evidence" value="ECO:0007669"/>
    <property type="project" value="UniProtKB-SubCell"/>
</dbReference>
<evidence type="ECO:0000256" key="3">
    <source>
        <dbReference type="ARBA" id="ARBA00022525"/>
    </source>
</evidence>
<dbReference type="WBParaSite" id="ACAC_0001086001-mRNA-1">
    <property type="protein sequence ID" value="ACAC_0001086001-mRNA-1"/>
    <property type="gene ID" value="ACAC_0001086001"/>
</dbReference>
<dbReference type="GO" id="GO:0007218">
    <property type="term" value="P:neuropeptide signaling pathway"/>
    <property type="evidence" value="ECO:0007669"/>
    <property type="project" value="UniProtKB-KW"/>
</dbReference>
<keyword evidence="4" id="KW-0165">Cleavage on pair of basic residues</keyword>
<accession>A0A0K0DHZ1</accession>